<evidence type="ECO:0000256" key="2">
    <source>
        <dbReference type="SAM" id="SignalP"/>
    </source>
</evidence>
<dbReference type="InterPro" id="IPR025060">
    <property type="entry name" value="DUF3999"/>
</dbReference>
<name>A0ABV7ST93_9SPHN</name>
<feature type="transmembrane region" description="Helical" evidence="1">
    <location>
        <begin position="409"/>
        <end position="431"/>
    </location>
</feature>
<proteinExistence type="predicted"/>
<feature type="chain" id="PRO_5047420630" evidence="2">
    <location>
        <begin position="23"/>
        <end position="440"/>
    </location>
</feature>
<evidence type="ECO:0000313" key="4">
    <source>
        <dbReference type="Proteomes" id="UP001595713"/>
    </source>
</evidence>
<evidence type="ECO:0000256" key="1">
    <source>
        <dbReference type="SAM" id="Phobius"/>
    </source>
</evidence>
<feature type="signal peptide" evidence="2">
    <location>
        <begin position="1"/>
        <end position="22"/>
    </location>
</feature>
<dbReference type="EMBL" id="JBHRXP010000002">
    <property type="protein sequence ID" value="MFC3579487.1"/>
    <property type="molecule type" value="Genomic_DNA"/>
</dbReference>
<keyword evidence="1" id="KW-0472">Membrane</keyword>
<comment type="caution">
    <text evidence="3">The sequence shown here is derived from an EMBL/GenBank/DDBJ whole genome shotgun (WGS) entry which is preliminary data.</text>
</comment>
<keyword evidence="4" id="KW-1185">Reference proteome</keyword>
<dbReference type="Proteomes" id="UP001595713">
    <property type="component" value="Unassembled WGS sequence"/>
</dbReference>
<sequence length="440" mass="45207">MIRLAWRLLAAGALIAAAPAGSDGDAASYAVRLAVQPAAGAKAQRIALPAAILAAAQSPDLADLRVFDARGRAMPIARVAPAAAAPRRTSLTALPILGPADALKVTGVSLRLDSAGRARVATLDGTIADRGDAVLLGVLFDARAITGGAQRLTLAADLPAAQPVTFTVEASRDLNSWRPLTQQVVYRPTQGPATAALALDAPLAGDYLRVTWRGAARLMSPVTVRRALLVTRPVGGADLPGIAATVPRAAAGRTIDLELPFATPIASLRVVPTGEDLVVPLRILGRRDREQPWTLLGTGTATRAGGTTRAIALREAAVRQVRIDAVPPASFTAPPALRIGFAPRAIVFLAAGPAPFTLAAGRVGAADSYLPLDSLTDDTAALPTAGVAAAPTAVLALDAIDVRGPSRRMLLLWALLLAATAALGAMAWRLWRSSNTTVGT</sequence>
<organism evidence="3 4">
    <name type="scientific">Sphingomonas hylomeconis</name>
    <dbReference type="NCBI Taxonomy" id="1395958"/>
    <lineage>
        <taxon>Bacteria</taxon>
        <taxon>Pseudomonadati</taxon>
        <taxon>Pseudomonadota</taxon>
        <taxon>Alphaproteobacteria</taxon>
        <taxon>Sphingomonadales</taxon>
        <taxon>Sphingomonadaceae</taxon>
        <taxon>Sphingomonas</taxon>
    </lineage>
</organism>
<evidence type="ECO:0000313" key="3">
    <source>
        <dbReference type="EMBL" id="MFC3579487.1"/>
    </source>
</evidence>
<protein>
    <submittedName>
        <fullName evidence="3">DUF3999 domain-containing protein</fullName>
    </submittedName>
</protein>
<dbReference type="RefSeq" id="WP_261295548.1">
    <property type="nucleotide sequence ID" value="NZ_JANQBK010000017.1"/>
</dbReference>
<keyword evidence="1" id="KW-1133">Transmembrane helix</keyword>
<accession>A0ABV7ST93</accession>
<reference evidence="4" key="1">
    <citation type="journal article" date="2019" name="Int. J. Syst. Evol. Microbiol.">
        <title>The Global Catalogue of Microorganisms (GCM) 10K type strain sequencing project: providing services to taxonomists for standard genome sequencing and annotation.</title>
        <authorList>
            <consortium name="The Broad Institute Genomics Platform"/>
            <consortium name="The Broad Institute Genome Sequencing Center for Infectious Disease"/>
            <person name="Wu L."/>
            <person name="Ma J."/>
        </authorList>
    </citation>
    <scope>NUCLEOTIDE SEQUENCE [LARGE SCALE GENOMIC DNA]</scope>
    <source>
        <strain evidence="4">KCTC 42739</strain>
    </source>
</reference>
<keyword evidence="1" id="KW-0812">Transmembrane</keyword>
<gene>
    <name evidence="3" type="ORF">ACFONA_04855</name>
</gene>
<keyword evidence="2" id="KW-0732">Signal</keyword>
<dbReference type="Pfam" id="PF13163">
    <property type="entry name" value="DUF3999"/>
    <property type="match status" value="1"/>
</dbReference>